<dbReference type="InterPro" id="IPR023772">
    <property type="entry name" value="DNA-bd_HTH_TetR-type_CS"/>
</dbReference>
<evidence type="ECO:0000256" key="1">
    <source>
        <dbReference type="ARBA" id="ARBA00022491"/>
    </source>
</evidence>
<keyword evidence="6" id="KW-1185">Reference proteome</keyword>
<name>A0A1G9X551_9BACI</name>
<dbReference type="OrthoDB" id="9812993at2"/>
<dbReference type="Proteomes" id="UP000199334">
    <property type="component" value="Unassembled WGS sequence"/>
</dbReference>
<dbReference type="InterPro" id="IPR001647">
    <property type="entry name" value="HTH_TetR"/>
</dbReference>
<keyword evidence="2 3" id="KW-0238">DNA-binding</keyword>
<dbReference type="AlphaFoldDB" id="A0A1G9X551"/>
<dbReference type="InterPro" id="IPR009057">
    <property type="entry name" value="Homeodomain-like_sf"/>
</dbReference>
<dbReference type="GO" id="GO:0003677">
    <property type="term" value="F:DNA binding"/>
    <property type="evidence" value="ECO:0007669"/>
    <property type="project" value="UniProtKB-UniRule"/>
</dbReference>
<dbReference type="PANTHER" id="PTHR43479:SF22">
    <property type="entry name" value="TRANSCRIPTIONAL REGULATOR, TETR FAMILY"/>
    <property type="match status" value="1"/>
</dbReference>
<keyword evidence="1" id="KW-0678">Repressor</keyword>
<organism evidence="5 6">
    <name type="scientific">Tenuibacillus multivorans</name>
    <dbReference type="NCBI Taxonomy" id="237069"/>
    <lineage>
        <taxon>Bacteria</taxon>
        <taxon>Bacillati</taxon>
        <taxon>Bacillota</taxon>
        <taxon>Bacilli</taxon>
        <taxon>Bacillales</taxon>
        <taxon>Bacillaceae</taxon>
        <taxon>Tenuibacillus</taxon>
    </lineage>
</organism>
<reference evidence="5 6" key="1">
    <citation type="submission" date="2016-10" db="EMBL/GenBank/DDBJ databases">
        <authorList>
            <person name="de Groot N.N."/>
        </authorList>
    </citation>
    <scope>NUCLEOTIDE SEQUENCE [LARGE SCALE GENOMIC DNA]</scope>
    <source>
        <strain evidence="5 6">CGMCC 1.3442</strain>
    </source>
</reference>
<proteinExistence type="predicted"/>
<dbReference type="InterPro" id="IPR050624">
    <property type="entry name" value="HTH-type_Tx_Regulator"/>
</dbReference>
<dbReference type="PRINTS" id="PR00455">
    <property type="entry name" value="HTHTETR"/>
</dbReference>
<dbReference type="PROSITE" id="PS50977">
    <property type="entry name" value="HTH_TETR_2"/>
    <property type="match status" value="1"/>
</dbReference>
<dbReference type="RefSeq" id="WP_093855506.1">
    <property type="nucleotide sequence ID" value="NZ_BJVZ01000010.1"/>
</dbReference>
<evidence type="ECO:0000313" key="6">
    <source>
        <dbReference type="Proteomes" id="UP000199334"/>
    </source>
</evidence>
<evidence type="ECO:0000256" key="3">
    <source>
        <dbReference type="PROSITE-ProRule" id="PRU00335"/>
    </source>
</evidence>
<dbReference type="STRING" id="237069.SAMN05216498_1017"/>
<evidence type="ECO:0000259" key="4">
    <source>
        <dbReference type="PROSITE" id="PS50977"/>
    </source>
</evidence>
<dbReference type="EMBL" id="FNIG01000001">
    <property type="protein sequence ID" value="SDM91832.1"/>
    <property type="molecule type" value="Genomic_DNA"/>
</dbReference>
<gene>
    <name evidence="5" type="ORF">SAMN05216498_1017</name>
</gene>
<dbReference type="Pfam" id="PF00440">
    <property type="entry name" value="TetR_N"/>
    <property type="match status" value="1"/>
</dbReference>
<accession>A0A1G9X551</accession>
<dbReference type="SUPFAM" id="SSF46689">
    <property type="entry name" value="Homeodomain-like"/>
    <property type="match status" value="1"/>
</dbReference>
<evidence type="ECO:0000256" key="2">
    <source>
        <dbReference type="ARBA" id="ARBA00023125"/>
    </source>
</evidence>
<dbReference type="PROSITE" id="PS01081">
    <property type="entry name" value="HTH_TETR_1"/>
    <property type="match status" value="1"/>
</dbReference>
<dbReference type="Gene3D" id="1.10.357.10">
    <property type="entry name" value="Tetracycline Repressor, domain 2"/>
    <property type="match status" value="1"/>
</dbReference>
<sequence length="278" mass="32719">MNKKEKLIIESSIELFAEKGFHATSVQEIVDKVNVAKGSFYNYFQSKEDLIVSIYDYYFVMIMEKMSEARGEAQNPREALTNQISILFQLLKDNKPLIMMFLRDQVPLGKDVETFMLRMRQQNFEWAKENVLEIYGEAIIPYQYDAAILLDGMLHSYSNCIVVDEEMLDLEYLPEFMMNRLDHVCHGLIQSQDQPSIKRLPQLFKEEALKFNKIRQLIYSFVNDNQAKALEALDVIEAEFQKDKPQRIILESMFEQLKKFDALHDEIDKLEKQWSEGK</sequence>
<evidence type="ECO:0000313" key="5">
    <source>
        <dbReference type="EMBL" id="SDM91832.1"/>
    </source>
</evidence>
<dbReference type="PANTHER" id="PTHR43479">
    <property type="entry name" value="ACREF/ENVCD OPERON REPRESSOR-RELATED"/>
    <property type="match status" value="1"/>
</dbReference>
<feature type="DNA-binding region" description="H-T-H motif" evidence="3">
    <location>
        <begin position="25"/>
        <end position="44"/>
    </location>
</feature>
<protein>
    <submittedName>
        <fullName evidence="5">DNA-binding transcriptional regulator, AcrR family</fullName>
    </submittedName>
</protein>
<feature type="domain" description="HTH tetR-type" evidence="4">
    <location>
        <begin position="2"/>
        <end position="62"/>
    </location>
</feature>